<reference evidence="1" key="1">
    <citation type="submission" date="2023-05" db="EMBL/GenBank/DDBJ databases">
        <authorList>
            <person name="Zhang X."/>
        </authorList>
    </citation>
    <scope>NUCLEOTIDE SEQUENCE</scope>
    <source>
        <strain evidence="1">BD1B2-1</strain>
    </source>
</reference>
<evidence type="ECO:0000313" key="2">
    <source>
        <dbReference type="Proteomes" id="UP001232063"/>
    </source>
</evidence>
<keyword evidence="2" id="KW-1185">Reference proteome</keyword>
<organism evidence="1 2">
    <name type="scientific">Xanthocytophaga agilis</name>
    <dbReference type="NCBI Taxonomy" id="3048010"/>
    <lineage>
        <taxon>Bacteria</taxon>
        <taxon>Pseudomonadati</taxon>
        <taxon>Bacteroidota</taxon>
        <taxon>Cytophagia</taxon>
        <taxon>Cytophagales</taxon>
        <taxon>Rhodocytophagaceae</taxon>
        <taxon>Xanthocytophaga</taxon>
    </lineage>
</organism>
<dbReference type="AlphaFoldDB" id="A0AAE3R547"/>
<evidence type="ECO:0008006" key="3">
    <source>
        <dbReference type="Google" id="ProtNLM"/>
    </source>
</evidence>
<protein>
    <recommendedName>
        <fullName evidence="3">SUKH-4 immunity protein</fullName>
    </recommendedName>
</protein>
<accession>A0AAE3R547</accession>
<proteinExistence type="predicted"/>
<sequence>MNKLETLADIWKNRLVRHSVDYISLNNISISDSAKAFLSKIGLPILAFDYVPKFLPATSFHSLVVDKEQFYILDDCNAEFPGLSFVTIKYNSEYLYLLTRERDLSVTKMFLNSSIDKFVIFLTEYSLFQKKYTDIPYHKISQEEIQKDYNTLKEVLCYEDPLAFSIGSYWYSKINSLDVDFGDYLL</sequence>
<dbReference type="Proteomes" id="UP001232063">
    <property type="component" value="Unassembled WGS sequence"/>
</dbReference>
<evidence type="ECO:0000313" key="1">
    <source>
        <dbReference type="EMBL" id="MDJ1503390.1"/>
    </source>
</evidence>
<name>A0AAE3R547_9BACT</name>
<gene>
    <name evidence="1" type="ORF">QNI22_22160</name>
</gene>
<dbReference type="EMBL" id="JASJOU010000008">
    <property type="protein sequence ID" value="MDJ1503390.1"/>
    <property type="molecule type" value="Genomic_DNA"/>
</dbReference>
<dbReference type="RefSeq" id="WP_314514013.1">
    <property type="nucleotide sequence ID" value="NZ_JASJOU010000008.1"/>
</dbReference>
<comment type="caution">
    <text evidence="1">The sequence shown here is derived from an EMBL/GenBank/DDBJ whole genome shotgun (WGS) entry which is preliminary data.</text>
</comment>